<sequence>MTNSIDNSNFSDSRLVQLISQGDYLAFKEIYERYINKLYAYANNLNLDEADIDDVLQEVFASLWLRRESVSIDNLSAWLFMSVRKQMLFRIRKKKYRDQYLDNIIDFISPFYDPITEVIQEKQLREFLDNEIAKLPARMQEIFRMSREEFLTHKEIALQLGISEKTVRKQISNVLKIFRSKLSYKGVELIILIGYLIDKK</sequence>
<proteinExistence type="inferred from homology"/>
<keyword evidence="4" id="KW-0804">Transcription</keyword>
<reference evidence="7" key="1">
    <citation type="submission" date="2018-02" db="EMBL/GenBank/DDBJ databases">
        <authorList>
            <person name="Vasarhelyi B.M."/>
            <person name="Deshmukh S."/>
            <person name="Balint B."/>
            <person name="Kukolya J."/>
        </authorList>
    </citation>
    <scope>NUCLEOTIDE SEQUENCE</scope>
    <source>
        <strain evidence="7">KB22</strain>
    </source>
</reference>
<dbReference type="InterPro" id="IPR014284">
    <property type="entry name" value="RNA_pol_sigma-70_dom"/>
</dbReference>
<dbReference type="Proteomes" id="UP000616201">
    <property type="component" value="Unassembled WGS sequence"/>
</dbReference>
<dbReference type="PANTHER" id="PTHR43133">
    <property type="entry name" value="RNA POLYMERASE ECF-TYPE SIGMA FACTO"/>
    <property type="match status" value="1"/>
</dbReference>
<dbReference type="InterPro" id="IPR036388">
    <property type="entry name" value="WH-like_DNA-bd_sf"/>
</dbReference>
<accession>A0A928UXN0</accession>
<dbReference type="Pfam" id="PF04542">
    <property type="entry name" value="Sigma70_r2"/>
    <property type="match status" value="1"/>
</dbReference>
<keyword evidence="2" id="KW-0805">Transcription regulation</keyword>
<dbReference type="InterPro" id="IPR013325">
    <property type="entry name" value="RNA_pol_sigma_r2"/>
</dbReference>
<dbReference type="GO" id="GO:0003677">
    <property type="term" value="F:DNA binding"/>
    <property type="evidence" value="ECO:0007669"/>
    <property type="project" value="InterPro"/>
</dbReference>
<dbReference type="InterPro" id="IPR007627">
    <property type="entry name" value="RNA_pol_sigma70_r2"/>
</dbReference>
<evidence type="ECO:0000256" key="1">
    <source>
        <dbReference type="ARBA" id="ARBA00010641"/>
    </source>
</evidence>
<evidence type="ECO:0000259" key="6">
    <source>
        <dbReference type="Pfam" id="PF08281"/>
    </source>
</evidence>
<evidence type="ECO:0000256" key="4">
    <source>
        <dbReference type="ARBA" id="ARBA00023163"/>
    </source>
</evidence>
<dbReference type="EMBL" id="PRDK01000001">
    <property type="protein sequence ID" value="MBE8712474.1"/>
    <property type="molecule type" value="Genomic_DNA"/>
</dbReference>
<feature type="domain" description="RNA polymerase sigma factor 70 region 4 type 2" evidence="6">
    <location>
        <begin position="129"/>
        <end position="176"/>
    </location>
</feature>
<protein>
    <submittedName>
        <fullName evidence="7">RNA polymerase subunit sigma-70</fullName>
    </submittedName>
</protein>
<dbReference type="SUPFAM" id="SSF88946">
    <property type="entry name" value="Sigma2 domain of RNA polymerase sigma factors"/>
    <property type="match status" value="1"/>
</dbReference>
<dbReference type="SUPFAM" id="SSF88659">
    <property type="entry name" value="Sigma3 and sigma4 domains of RNA polymerase sigma factors"/>
    <property type="match status" value="1"/>
</dbReference>
<comment type="similarity">
    <text evidence="1">Belongs to the sigma-70 factor family. ECF subfamily.</text>
</comment>
<dbReference type="InterPro" id="IPR013249">
    <property type="entry name" value="RNA_pol_sigma70_r4_t2"/>
</dbReference>
<organism evidence="7 8">
    <name type="scientific">Sphingobacterium hungaricum</name>
    <dbReference type="NCBI Taxonomy" id="2082723"/>
    <lineage>
        <taxon>Bacteria</taxon>
        <taxon>Pseudomonadati</taxon>
        <taxon>Bacteroidota</taxon>
        <taxon>Sphingobacteriia</taxon>
        <taxon>Sphingobacteriales</taxon>
        <taxon>Sphingobacteriaceae</taxon>
        <taxon>Sphingobacterium</taxon>
    </lineage>
</organism>
<evidence type="ECO:0000313" key="8">
    <source>
        <dbReference type="Proteomes" id="UP000616201"/>
    </source>
</evidence>
<evidence type="ECO:0000256" key="2">
    <source>
        <dbReference type="ARBA" id="ARBA00023015"/>
    </source>
</evidence>
<dbReference type="PANTHER" id="PTHR43133:SF46">
    <property type="entry name" value="RNA POLYMERASE SIGMA-70 FACTOR ECF SUBFAMILY"/>
    <property type="match status" value="1"/>
</dbReference>
<gene>
    <name evidence="7" type="ORF">C4F49_02115</name>
</gene>
<keyword evidence="8" id="KW-1185">Reference proteome</keyword>
<dbReference type="RefSeq" id="WP_196934807.1">
    <property type="nucleotide sequence ID" value="NZ_MU158698.1"/>
</dbReference>
<keyword evidence="3" id="KW-0731">Sigma factor</keyword>
<dbReference type="Gene3D" id="1.10.1740.10">
    <property type="match status" value="1"/>
</dbReference>
<comment type="caution">
    <text evidence="7">The sequence shown here is derived from an EMBL/GenBank/DDBJ whole genome shotgun (WGS) entry which is preliminary data.</text>
</comment>
<evidence type="ECO:0000313" key="7">
    <source>
        <dbReference type="EMBL" id="MBE8712474.1"/>
    </source>
</evidence>
<feature type="domain" description="RNA polymerase sigma-70 region 2" evidence="5">
    <location>
        <begin position="30"/>
        <end position="95"/>
    </location>
</feature>
<evidence type="ECO:0000256" key="3">
    <source>
        <dbReference type="ARBA" id="ARBA00023082"/>
    </source>
</evidence>
<dbReference type="InterPro" id="IPR013324">
    <property type="entry name" value="RNA_pol_sigma_r3/r4-like"/>
</dbReference>
<dbReference type="AlphaFoldDB" id="A0A928UXN0"/>
<name>A0A928UXN0_9SPHI</name>
<dbReference type="InterPro" id="IPR039425">
    <property type="entry name" value="RNA_pol_sigma-70-like"/>
</dbReference>
<dbReference type="NCBIfam" id="TIGR02937">
    <property type="entry name" value="sigma70-ECF"/>
    <property type="match status" value="1"/>
</dbReference>
<dbReference type="GO" id="GO:0006352">
    <property type="term" value="P:DNA-templated transcription initiation"/>
    <property type="evidence" value="ECO:0007669"/>
    <property type="project" value="InterPro"/>
</dbReference>
<evidence type="ECO:0000259" key="5">
    <source>
        <dbReference type="Pfam" id="PF04542"/>
    </source>
</evidence>
<dbReference type="Pfam" id="PF08281">
    <property type="entry name" value="Sigma70_r4_2"/>
    <property type="match status" value="1"/>
</dbReference>
<dbReference type="GO" id="GO:0016987">
    <property type="term" value="F:sigma factor activity"/>
    <property type="evidence" value="ECO:0007669"/>
    <property type="project" value="UniProtKB-KW"/>
</dbReference>
<dbReference type="Gene3D" id="1.10.10.10">
    <property type="entry name" value="Winged helix-like DNA-binding domain superfamily/Winged helix DNA-binding domain"/>
    <property type="match status" value="1"/>
</dbReference>